<gene>
    <name evidence="2" type="ORF">PV08_11438</name>
</gene>
<dbReference type="GeneID" id="27338521"/>
<keyword evidence="3" id="KW-1185">Reference proteome</keyword>
<feature type="region of interest" description="Disordered" evidence="1">
    <location>
        <begin position="1"/>
        <end position="36"/>
    </location>
</feature>
<dbReference type="Proteomes" id="UP000053328">
    <property type="component" value="Unassembled WGS sequence"/>
</dbReference>
<organism evidence="2 3">
    <name type="scientific">Exophiala spinifera</name>
    <dbReference type="NCBI Taxonomy" id="91928"/>
    <lineage>
        <taxon>Eukaryota</taxon>
        <taxon>Fungi</taxon>
        <taxon>Dikarya</taxon>
        <taxon>Ascomycota</taxon>
        <taxon>Pezizomycotina</taxon>
        <taxon>Eurotiomycetes</taxon>
        <taxon>Chaetothyriomycetidae</taxon>
        <taxon>Chaetothyriales</taxon>
        <taxon>Herpotrichiellaceae</taxon>
        <taxon>Exophiala</taxon>
    </lineage>
</organism>
<feature type="compositionally biased region" description="Low complexity" evidence="1">
    <location>
        <begin position="15"/>
        <end position="27"/>
    </location>
</feature>
<dbReference type="STRING" id="91928.A0A0D2BGN0"/>
<dbReference type="EMBL" id="KN847500">
    <property type="protein sequence ID" value="KIW10474.1"/>
    <property type="molecule type" value="Genomic_DNA"/>
</dbReference>
<dbReference type="RefSeq" id="XP_016230690.1">
    <property type="nucleotide sequence ID" value="XM_016385746.1"/>
</dbReference>
<evidence type="ECO:0000313" key="3">
    <source>
        <dbReference type="Proteomes" id="UP000053328"/>
    </source>
</evidence>
<dbReference type="OrthoDB" id="4160589at2759"/>
<sequence>MGFGMTGSSPQLGASSIRSNSTSNSTLRNREAAVKTPSHSQASVCVVNPQEDWLAQSVNHTLPTTNLLLVCPRVADVLVRTDPPVAFSQQLRNYLGFHLRQRFDSGSVFLEWIFFLKDHDMLFGHSQASLRKFLATAPEQVSVLSFGHGRRDDALGLFAVRIDEWSLGLLDATAQILDERPRALTEAEALTIALALVSTSSSSKQEPRKVAYVPQWWLDVRSSCIEDATWESQFGIDHVVTPDKLCSASDHCQEAVPDRGKAMVDSNSQHPLVARGSSSPIESSIEDFWECVKRLDDVVDRAAPVLQLADAVAFEQKAAGTCRD</sequence>
<dbReference type="VEuPathDB" id="FungiDB:PV08_11438"/>
<name>A0A0D2BGN0_9EURO</name>
<accession>A0A0D2BGN0</accession>
<feature type="compositionally biased region" description="Polar residues" evidence="1">
    <location>
        <begin position="1"/>
        <end position="14"/>
    </location>
</feature>
<evidence type="ECO:0000313" key="2">
    <source>
        <dbReference type="EMBL" id="KIW10474.1"/>
    </source>
</evidence>
<protein>
    <submittedName>
        <fullName evidence="2">Uncharacterized protein</fullName>
    </submittedName>
</protein>
<evidence type="ECO:0000256" key="1">
    <source>
        <dbReference type="SAM" id="MobiDB-lite"/>
    </source>
</evidence>
<proteinExistence type="predicted"/>
<dbReference type="HOGENOM" id="CLU_072833_0_0_1"/>
<reference evidence="2 3" key="1">
    <citation type="submission" date="2015-01" db="EMBL/GenBank/DDBJ databases">
        <title>The Genome Sequence of Exophiala spinifera CBS89968.</title>
        <authorList>
            <consortium name="The Broad Institute Genomics Platform"/>
            <person name="Cuomo C."/>
            <person name="de Hoog S."/>
            <person name="Gorbushina A."/>
            <person name="Stielow B."/>
            <person name="Teixiera M."/>
            <person name="Abouelleil A."/>
            <person name="Chapman S.B."/>
            <person name="Priest M."/>
            <person name="Young S.K."/>
            <person name="Wortman J."/>
            <person name="Nusbaum C."/>
            <person name="Birren B."/>
        </authorList>
    </citation>
    <scope>NUCLEOTIDE SEQUENCE [LARGE SCALE GENOMIC DNA]</scope>
    <source>
        <strain evidence="2 3">CBS 89968</strain>
    </source>
</reference>
<dbReference type="AlphaFoldDB" id="A0A0D2BGN0"/>